<evidence type="ECO:0000313" key="3">
    <source>
        <dbReference type="Proteomes" id="UP001140510"/>
    </source>
</evidence>
<feature type="region of interest" description="Disordered" evidence="1">
    <location>
        <begin position="254"/>
        <end position="290"/>
    </location>
</feature>
<feature type="region of interest" description="Disordered" evidence="1">
    <location>
        <begin position="27"/>
        <end position="106"/>
    </location>
</feature>
<feature type="region of interest" description="Disordered" evidence="1">
    <location>
        <begin position="155"/>
        <end position="181"/>
    </location>
</feature>
<dbReference type="AlphaFoldDB" id="A0A9W9DBF1"/>
<sequence length="311" mass="33396">MAKANYVEASTQTEWAGLMQKNIVRPDLCSPASYPNTSTPPDEPLTNKQQTVDDLTSISPAEQRGQPQTPPLSKKSSEDADNAQPTSTSPLLARRQNRPKFVAHIDMPSPEMKAAVATETLSAAYEALDDEVPVSPPPSALILSPLPEANKRFAGHTPLYVGSPNDTSRENTPKMQSGGRQDIEPIVPEKLQSLPVHELIVEQDPSEDADTERDVEAEEDVGLTGPLTLAPNPGDGTQENIILSDIDKALAKIAKEQQQQHQKDLDEAGEEGQPLSRQGSADSRASEVPGVDGVILKKQVPLNFGVPIGTV</sequence>
<evidence type="ECO:0000256" key="1">
    <source>
        <dbReference type="SAM" id="MobiDB-lite"/>
    </source>
</evidence>
<name>A0A9W9DBF1_9PLEO</name>
<accession>A0A9W9DBF1</accession>
<feature type="compositionally biased region" description="Acidic residues" evidence="1">
    <location>
        <begin position="204"/>
        <end position="221"/>
    </location>
</feature>
<dbReference type="Proteomes" id="UP001140510">
    <property type="component" value="Unassembled WGS sequence"/>
</dbReference>
<organism evidence="2 3">
    <name type="scientific">Didymella pomorum</name>
    <dbReference type="NCBI Taxonomy" id="749634"/>
    <lineage>
        <taxon>Eukaryota</taxon>
        <taxon>Fungi</taxon>
        <taxon>Dikarya</taxon>
        <taxon>Ascomycota</taxon>
        <taxon>Pezizomycotina</taxon>
        <taxon>Dothideomycetes</taxon>
        <taxon>Pleosporomycetidae</taxon>
        <taxon>Pleosporales</taxon>
        <taxon>Pleosporineae</taxon>
        <taxon>Didymellaceae</taxon>
        <taxon>Didymella</taxon>
    </lineage>
</organism>
<dbReference type="EMBL" id="JAPEVA010000010">
    <property type="protein sequence ID" value="KAJ4409859.1"/>
    <property type="molecule type" value="Genomic_DNA"/>
</dbReference>
<reference evidence="2" key="1">
    <citation type="submission" date="2022-10" db="EMBL/GenBank/DDBJ databases">
        <title>Tapping the CABI collections for fungal endophytes: first genome assemblies for Collariella, Neodidymelliopsis, Ascochyta clinopodiicola, Didymella pomorum, Didymosphaeria variabile, Neocosmospora piperis and Neocucurbitaria cava.</title>
        <authorList>
            <person name="Hill R."/>
        </authorList>
    </citation>
    <scope>NUCLEOTIDE SEQUENCE</scope>
    <source>
        <strain evidence="2">IMI 355091</strain>
    </source>
</reference>
<keyword evidence="3" id="KW-1185">Reference proteome</keyword>
<feature type="compositionally biased region" description="Polar residues" evidence="1">
    <location>
        <begin position="33"/>
        <end position="60"/>
    </location>
</feature>
<feature type="region of interest" description="Disordered" evidence="1">
    <location>
        <begin position="202"/>
        <end position="238"/>
    </location>
</feature>
<gene>
    <name evidence="2" type="ORF">N0V91_002335</name>
</gene>
<protein>
    <submittedName>
        <fullName evidence="2">Uncharacterized protein</fullName>
    </submittedName>
</protein>
<evidence type="ECO:0000313" key="2">
    <source>
        <dbReference type="EMBL" id="KAJ4409859.1"/>
    </source>
</evidence>
<dbReference type="OrthoDB" id="3784117at2759"/>
<proteinExistence type="predicted"/>
<comment type="caution">
    <text evidence="2">The sequence shown here is derived from an EMBL/GenBank/DDBJ whole genome shotgun (WGS) entry which is preliminary data.</text>
</comment>